<dbReference type="EC" id="2.7.8.-" evidence="12"/>
<dbReference type="PANTHER" id="PTHR21248:SF22">
    <property type="entry name" value="PHOSPHOLIPASE D"/>
    <property type="match status" value="1"/>
</dbReference>
<dbReference type="Pfam" id="PF13091">
    <property type="entry name" value="PLDc_2"/>
    <property type="match status" value="2"/>
</dbReference>
<feature type="transmembrane region" description="Helical" evidence="13">
    <location>
        <begin position="35"/>
        <end position="56"/>
    </location>
</feature>
<dbReference type="EMBL" id="JALJXV010000005">
    <property type="protein sequence ID" value="MCP1675345.1"/>
    <property type="molecule type" value="Genomic_DNA"/>
</dbReference>
<evidence type="ECO:0000256" key="9">
    <source>
        <dbReference type="ARBA" id="ARBA00023136"/>
    </source>
</evidence>
<name>A0AAE3G3X3_9GAMM</name>
<proteinExistence type="predicted"/>
<dbReference type="CDD" id="cd09163">
    <property type="entry name" value="PLDc_CLS_unchar2_2"/>
    <property type="match status" value="1"/>
</dbReference>
<dbReference type="Gene3D" id="3.30.870.10">
    <property type="entry name" value="Endonuclease Chain A"/>
    <property type="match status" value="3"/>
</dbReference>
<organism evidence="15 16">
    <name type="scientific">Natronocella acetinitrilica</name>
    <dbReference type="NCBI Taxonomy" id="414046"/>
    <lineage>
        <taxon>Bacteria</taxon>
        <taxon>Pseudomonadati</taxon>
        <taxon>Pseudomonadota</taxon>
        <taxon>Gammaproteobacteria</taxon>
        <taxon>Chromatiales</taxon>
        <taxon>Ectothiorhodospiraceae</taxon>
        <taxon>Natronocella</taxon>
    </lineage>
</organism>
<evidence type="ECO:0000256" key="1">
    <source>
        <dbReference type="ARBA" id="ARBA00004651"/>
    </source>
</evidence>
<keyword evidence="6" id="KW-0677">Repeat</keyword>
<evidence type="ECO:0000256" key="8">
    <source>
        <dbReference type="ARBA" id="ARBA00023098"/>
    </source>
</evidence>
<comment type="subcellular location">
    <subcellularLocation>
        <location evidence="1">Cell membrane</location>
        <topology evidence="1">Multi-pass membrane protein</topology>
    </subcellularLocation>
</comment>
<keyword evidence="7 13" id="KW-1133">Transmembrane helix</keyword>
<dbReference type="AlphaFoldDB" id="A0AAE3G3X3"/>
<evidence type="ECO:0000256" key="2">
    <source>
        <dbReference type="ARBA" id="ARBA00022475"/>
    </source>
</evidence>
<comment type="caution">
    <text evidence="15">The sequence shown here is derived from an EMBL/GenBank/DDBJ whole genome shotgun (WGS) entry which is preliminary data.</text>
</comment>
<accession>A0AAE3G3X3</accession>
<dbReference type="SMART" id="SM00155">
    <property type="entry name" value="PLDc"/>
    <property type="match status" value="2"/>
</dbReference>
<keyword evidence="9 13" id="KW-0472">Membrane</keyword>
<dbReference type="InterPro" id="IPR025202">
    <property type="entry name" value="PLD-like_dom"/>
</dbReference>
<dbReference type="GO" id="GO:0008808">
    <property type="term" value="F:cardiolipin synthase activity"/>
    <property type="evidence" value="ECO:0007669"/>
    <property type="project" value="UniProtKB-UniRule"/>
</dbReference>
<keyword evidence="10" id="KW-0594">Phospholipid biosynthesis</keyword>
<keyword evidence="11" id="KW-1208">Phospholipid metabolism</keyword>
<evidence type="ECO:0000256" key="10">
    <source>
        <dbReference type="ARBA" id="ARBA00023209"/>
    </source>
</evidence>
<keyword evidence="16" id="KW-1185">Reference proteome</keyword>
<evidence type="ECO:0000256" key="6">
    <source>
        <dbReference type="ARBA" id="ARBA00022737"/>
    </source>
</evidence>
<sequence length="476" mass="54098">MDTDFWYSLAALLVPVASLLASCHAILGKRDHRSALTWVALHWLVPVFGVLFYLLFGINRIRVRASNLYSAAMRREDQSARCTDAELAEALNRDSLHLLSLARAVDRVSIRPLVAGNKVDFLVDGEEAYPAMLEAIRNARASITLATYIFGNDHVGREFADALEAAVRRGVAVRVLIDNAGERYTWPSMVGHLRRRGVPVARFFPRFPARIIGMNLRNHRKLLVVDGRIGFTGGMNIRRHHRMDSGRRAARDIHFRLQGPVVRHLQDVFYEDWYFAARERLEGEGFFPPLQPAGGVIARGIRGGPDENLLKHHWTLQAAVASARHSLRIMTPYFLPDASMATALNLASMRGVSVDIVLPSHSNLPFVHWAMMAQIRQVLDYDCRVWLTPRPFDHTKLVVVDDHWTFLGSSNWDPRSLRLNFEFNVECYDFQLATSLAARIDTRIATARRVRRSDLQRLPLPIKLRNGVSRLMMPYL</sequence>
<evidence type="ECO:0000313" key="15">
    <source>
        <dbReference type="EMBL" id="MCP1675345.1"/>
    </source>
</evidence>
<keyword evidence="3" id="KW-0444">Lipid biosynthesis</keyword>
<dbReference type="InterPro" id="IPR022924">
    <property type="entry name" value="Cardiolipin_synthase"/>
</dbReference>
<evidence type="ECO:0000256" key="4">
    <source>
        <dbReference type="ARBA" id="ARBA00022679"/>
    </source>
</evidence>
<protein>
    <recommendedName>
        <fullName evidence="12">Cardiolipin synthase</fullName>
        <ecNumber evidence="12">2.7.8.-</ecNumber>
    </recommendedName>
</protein>
<evidence type="ECO:0000259" key="14">
    <source>
        <dbReference type="PROSITE" id="PS50035"/>
    </source>
</evidence>
<dbReference type="PROSITE" id="PS50035">
    <property type="entry name" value="PLD"/>
    <property type="match status" value="2"/>
</dbReference>
<evidence type="ECO:0000256" key="5">
    <source>
        <dbReference type="ARBA" id="ARBA00022692"/>
    </source>
</evidence>
<dbReference type="GO" id="GO:0032049">
    <property type="term" value="P:cardiolipin biosynthetic process"/>
    <property type="evidence" value="ECO:0007669"/>
    <property type="project" value="UniProtKB-UniRule"/>
</dbReference>
<dbReference type="Pfam" id="PF13396">
    <property type="entry name" value="PLDc_N"/>
    <property type="match status" value="1"/>
</dbReference>
<dbReference type="SUPFAM" id="SSF56024">
    <property type="entry name" value="Phospholipase D/nuclease"/>
    <property type="match status" value="2"/>
</dbReference>
<feature type="domain" description="PLD phosphodiesterase" evidence="14">
    <location>
        <begin position="214"/>
        <end position="241"/>
    </location>
</feature>
<evidence type="ECO:0000256" key="7">
    <source>
        <dbReference type="ARBA" id="ARBA00022989"/>
    </source>
</evidence>
<evidence type="ECO:0000256" key="12">
    <source>
        <dbReference type="NCBIfam" id="TIGR04265"/>
    </source>
</evidence>
<dbReference type="RefSeq" id="WP_253478662.1">
    <property type="nucleotide sequence ID" value="NZ_JALJXV010000005.1"/>
</dbReference>
<dbReference type="Proteomes" id="UP001205843">
    <property type="component" value="Unassembled WGS sequence"/>
</dbReference>
<evidence type="ECO:0000256" key="13">
    <source>
        <dbReference type="SAM" id="Phobius"/>
    </source>
</evidence>
<feature type="domain" description="PLD phosphodiesterase" evidence="14">
    <location>
        <begin position="389"/>
        <end position="416"/>
    </location>
</feature>
<keyword evidence="8" id="KW-0443">Lipid metabolism</keyword>
<dbReference type="PANTHER" id="PTHR21248">
    <property type="entry name" value="CARDIOLIPIN SYNTHASE"/>
    <property type="match status" value="1"/>
</dbReference>
<dbReference type="InterPro" id="IPR027379">
    <property type="entry name" value="CLS_N"/>
</dbReference>
<dbReference type="NCBIfam" id="TIGR04265">
    <property type="entry name" value="bac_cardiolipin"/>
    <property type="match status" value="1"/>
</dbReference>
<keyword evidence="5 13" id="KW-0812">Transmembrane</keyword>
<evidence type="ECO:0000256" key="3">
    <source>
        <dbReference type="ARBA" id="ARBA00022516"/>
    </source>
</evidence>
<dbReference type="InterPro" id="IPR001736">
    <property type="entry name" value="PLipase_D/transphosphatidylase"/>
</dbReference>
<gene>
    <name evidence="15" type="ORF">J2T57_002493</name>
</gene>
<reference evidence="15" key="1">
    <citation type="submission" date="2022-03" db="EMBL/GenBank/DDBJ databases">
        <title>Genomic Encyclopedia of Type Strains, Phase III (KMG-III): the genomes of soil and plant-associated and newly described type strains.</title>
        <authorList>
            <person name="Whitman W."/>
        </authorList>
    </citation>
    <scope>NUCLEOTIDE SEQUENCE</scope>
    <source>
        <strain evidence="15">ANL 6-2</strain>
    </source>
</reference>
<evidence type="ECO:0000256" key="11">
    <source>
        <dbReference type="ARBA" id="ARBA00023264"/>
    </source>
</evidence>
<keyword evidence="2" id="KW-1003">Cell membrane</keyword>
<keyword evidence="4 15" id="KW-0808">Transferase</keyword>
<dbReference type="CDD" id="cd09157">
    <property type="entry name" value="PLDc_CLS_unchar2_1"/>
    <property type="match status" value="1"/>
</dbReference>
<evidence type="ECO:0000313" key="16">
    <source>
        <dbReference type="Proteomes" id="UP001205843"/>
    </source>
</evidence>
<dbReference type="GO" id="GO:0005886">
    <property type="term" value="C:plasma membrane"/>
    <property type="evidence" value="ECO:0007669"/>
    <property type="project" value="UniProtKB-SubCell"/>
</dbReference>